<keyword evidence="7 8" id="KW-0472">Membrane</keyword>
<evidence type="ECO:0000313" key="10">
    <source>
        <dbReference type="EMBL" id="PKY72119.1"/>
    </source>
</evidence>
<feature type="transmembrane region" description="Helical" evidence="8">
    <location>
        <begin position="166"/>
        <end position="185"/>
    </location>
</feature>
<dbReference type="Gene3D" id="1.20.1740.10">
    <property type="entry name" value="Amino acid/polyamine transporter I"/>
    <property type="match status" value="1"/>
</dbReference>
<gene>
    <name evidence="10" type="ORF">CYJ19_07925</name>
</gene>
<dbReference type="PANTHER" id="PTHR43341:SF1">
    <property type="entry name" value="GENERAL AMINO-ACID PERMEASE GAP1"/>
    <property type="match status" value="1"/>
</dbReference>
<dbReference type="PROSITE" id="PS00218">
    <property type="entry name" value="AMINO_ACID_PERMEASE_1"/>
    <property type="match status" value="1"/>
</dbReference>
<dbReference type="GeneID" id="35867455"/>
<dbReference type="PANTHER" id="PTHR43341">
    <property type="entry name" value="AMINO ACID PERMEASE"/>
    <property type="match status" value="1"/>
</dbReference>
<feature type="transmembrane region" description="Helical" evidence="8">
    <location>
        <begin position="105"/>
        <end position="127"/>
    </location>
</feature>
<reference evidence="10 11" key="1">
    <citation type="submission" date="2017-12" db="EMBL/GenBank/DDBJ databases">
        <title>Phylogenetic diversity of female urinary microbiome.</title>
        <authorList>
            <person name="Thomas-White K."/>
            <person name="Wolfe A.J."/>
        </authorList>
    </citation>
    <scope>NUCLEOTIDE SEQUENCE [LARGE SCALE GENOMIC DNA]</scope>
    <source>
        <strain evidence="10 11">UMB0402</strain>
    </source>
</reference>
<keyword evidence="3" id="KW-0813">Transport</keyword>
<keyword evidence="6 8" id="KW-1133">Transmembrane helix</keyword>
<dbReference type="RefSeq" id="WP_024331257.1">
    <property type="nucleotide sequence ID" value="NZ_JASOXK010000003.1"/>
</dbReference>
<organism evidence="10 11">
    <name type="scientific">Winkia neuii</name>
    <dbReference type="NCBI Taxonomy" id="33007"/>
    <lineage>
        <taxon>Bacteria</taxon>
        <taxon>Bacillati</taxon>
        <taxon>Actinomycetota</taxon>
        <taxon>Actinomycetes</taxon>
        <taxon>Actinomycetales</taxon>
        <taxon>Actinomycetaceae</taxon>
        <taxon>Winkia</taxon>
    </lineage>
</organism>
<evidence type="ECO:0000256" key="5">
    <source>
        <dbReference type="ARBA" id="ARBA00022970"/>
    </source>
</evidence>
<feature type="transmembrane region" description="Helical" evidence="8">
    <location>
        <begin position="447"/>
        <end position="467"/>
    </location>
</feature>
<feature type="transmembrane region" description="Helical" evidence="8">
    <location>
        <begin position="287"/>
        <end position="313"/>
    </location>
</feature>
<dbReference type="GO" id="GO:0016020">
    <property type="term" value="C:membrane"/>
    <property type="evidence" value="ECO:0007669"/>
    <property type="project" value="UniProtKB-SubCell"/>
</dbReference>
<comment type="similarity">
    <text evidence="2">Belongs to the amino acid-polyamine-organocation (APC) superfamily. Amino acid transporter (AAT) (TC 2.A.3.1) family.</text>
</comment>
<feature type="transmembrane region" description="Helical" evidence="8">
    <location>
        <begin position="24"/>
        <end position="45"/>
    </location>
</feature>
<dbReference type="InterPro" id="IPR050524">
    <property type="entry name" value="APC_YAT"/>
</dbReference>
<feature type="transmembrane region" description="Helical" evidence="8">
    <location>
        <begin position="416"/>
        <end position="435"/>
    </location>
</feature>
<feature type="transmembrane region" description="Helical" evidence="8">
    <location>
        <begin position="372"/>
        <end position="395"/>
    </location>
</feature>
<dbReference type="STRING" id="33007.HMPREF3198_00544"/>
<keyword evidence="4 8" id="KW-0812">Transmembrane</keyword>
<feature type="transmembrane region" description="Helical" evidence="8">
    <location>
        <begin position="51"/>
        <end position="68"/>
    </location>
</feature>
<dbReference type="FunFam" id="1.20.1740.10:FF:000001">
    <property type="entry name" value="Amino acid permease"/>
    <property type="match status" value="1"/>
</dbReference>
<evidence type="ECO:0000256" key="4">
    <source>
        <dbReference type="ARBA" id="ARBA00022692"/>
    </source>
</evidence>
<evidence type="ECO:0000256" key="6">
    <source>
        <dbReference type="ARBA" id="ARBA00022989"/>
    </source>
</evidence>
<evidence type="ECO:0000259" key="9">
    <source>
        <dbReference type="Pfam" id="PF00324"/>
    </source>
</evidence>
<comment type="subcellular location">
    <subcellularLocation>
        <location evidence="1">Membrane</location>
        <topology evidence="1">Multi-pass membrane protein</topology>
    </subcellularLocation>
</comment>
<dbReference type="EMBL" id="PKKO01000004">
    <property type="protein sequence ID" value="PKY72119.1"/>
    <property type="molecule type" value="Genomic_DNA"/>
</dbReference>
<feature type="transmembrane region" description="Helical" evidence="8">
    <location>
        <begin position="246"/>
        <end position="267"/>
    </location>
</feature>
<accession>A0A2I1ILW3</accession>
<keyword evidence="11" id="KW-1185">Reference proteome</keyword>
<dbReference type="Pfam" id="PF00324">
    <property type="entry name" value="AA_permease"/>
    <property type="match status" value="1"/>
</dbReference>
<protein>
    <submittedName>
        <fullName evidence="10">Amino acid permease</fullName>
    </submittedName>
</protein>
<evidence type="ECO:0000313" key="11">
    <source>
        <dbReference type="Proteomes" id="UP000235122"/>
    </source>
</evidence>
<feature type="transmembrane region" description="Helical" evidence="8">
    <location>
        <begin position="345"/>
        <end position="366"/>
    </location>
</feature>
<feature type="transmembrane region" description="Helical" evidence="8">
    <location>
        <begin position="133"/>
        <end position="154"/>
    </location>
</feature>
<name>A0A2I1ILW3_9ACTO</name>
<comment type="caution">
    <text evidence="10">The sequence shown here is derived from an EMBL/GenBank/DDBJ whole genome shotgun (WGS) entry which is preliminary data.</text>
</comment>
<dbReference type="InterPro" id="IPR004841">
    <property type="entry name" value="AA-permease/SLC12A_dom"/>
</dbReference>
<dbReference type="AlphaFoldDB" id="A0A2I1ILW3"/>
<evidence type="ECO:0000256" key="3">
    <source>
        <dbReference type="ARBA" id="ARBA00022448"/>
    </source>
</evidence>
<evidence type="ECO:0000256" key="8">
    <source>
        <dbReference type="SAM" id="Phobius"/>
    </source>
</evidence>
<feature type="domain" description="Amino acid permease/ SLC12A" evidence="9">
    <location>
        <begin position="23"/>
        <end position="473"/>
    </location>
</feature>
<evidence type="ECO:0000256" key="1">
    <source>
        <dbReference type="ARBA" id="ARBA00004141"/>
    </source>
</evidence>
<keyword evidence="5" id="KW-0029">Amino-acid transport</keyword>
<proteinExistence type="inferred from homology"/>
<dbReference type="GO" id="GO:0015171">
    <property type="term" value="F:amino acid transmembrane transporter activity"/>
    <property type="evidence" value="ECO:0007669"/>
    <property type="project" value="TreeGrafter"/>
</dbReference>
<evidence type="ECO:0000256" key="2">
    <source>
        <dbReference type="ARBA" id="ARBA00008583"/>
    </source>
</evidence>
<dbReference type="PIRSF" id="PIRSF006060">
    <property type="entry name" value="AA_transporter"/>
    <property type="match status" value="1"/>
</dbReference>
<dbReference type="InterPro" id="IPR004840">
    <property type="entry name" value="Amino_acid_permease_CS"/>
</dbReference>
<evidence type="ECO:0000256" key="7">
    <source>
        <dbReference type="ARBA" id="ARBA00023136"/>
    </source>
</evidence>
<dbReference type="Proteomes" id="UP000235122">
    <property type="component" value="Unassembled WGS sequence"/>
</dbReference>
<sequence>MADIDVAAHDADNNLHRSLRARHLNMIAIGGAIGTGLFVASGATISDAGPGGALLAYGLIGIMVYLLMQSLGEMATYIPSAGSFEDYGTRFISPSFGFAVGWNYWYNWAITVAAELVAAALVMKYWAPSVPSWIWSALFLALLVALNAVSARAYGEGEFWFATIKVVTVCVFLALGVAMIVGILGSGSPGFKNWTVGDAPFVNGGMGVLSVFMIAGFSFQGTELVGVAAGEAENPSETIPRAIRTIFWRILLFYIGAIAVIGFLIPYTSPDLLNADVDNISVSPFTLVFHNAGIAAAAAVMNAVILTSVLSAGNSGLYASTRMLYALAKSGKAPRVFASTSAHGVPVPALVATTLVGAACFLTSLIGDGGAYTWLVNASGLAGFITWVAVAWSHLRFRKAFVAQGHSLEELPYKASFFPLGPIVALVMCIVVILGQNYEALLGRSDFTTLATSYIGLPLFFAVWGIHKLVTRAPAVKPAEADLSRPEH</sequence>
<feature type="transmembrane region" description="Helical" evidence="8">
    <location>
        <begin position="205"/>
        <end position="225"/>
    </location>
</feature>